<feature type="compositionally biased region" description="Basic and acidic residues" evidence="1">
    <location>
        <begin position="1"/>
        <end position="10"/>
    </location>
</feature>
<feature type="compositionally biased region" description="Polar residues" evidence="1">
    <location>
        <begin position="434"/>
        <end position="448"/>
    </location>
</feature>
<feature type="compositionally biased region" description="Polar residues" evidence="1">
    <location>
        <begin position="408"/>
        <end position="427"/>
    </location>
</feature>
<accession>A0AAV4T9T6</accession>
<dbReference type="GO" id="GO:0005929">
    <property type="term" value="C:cilium"/>
    <property type="evidence" value="ECO:0007669"/>
    <property type="project" value="TreeGrafter"/>
</dbReference>
<dbReference type="Pfam" id="PF15236">
    <property type="entry name" value="CCDC66"/>
    <property type="match status" value="1"/>
</dbReference>
<feature type="region of interest" description="Disordered" evidence="1">
    <location>
        <begin position="408"/>
        <end position="462"/>
    </location>
</feature>
<gene>
    <name evidence="3" type="primary">AVEN_108152_1</name>
    <name evidence="3" type="ORF">CEXT_404041</name>
</gene>
<organism evidence="3 4">
    <name type="scientific">Caerostris extrusa</name>
    <name type="common">Bark spider</name>
    <name type="synonym">Caerostris bankana</name>
    <dbReference type="NCBI Taxonomy" id="172846"/>
    <lineage>
        <taxon>Eukaryota</taxon>
        <taxon>Metazoa</taxon>
        <taxon>Ecdysozoa</taxon>
        <taxon>Arthropoda</taxon>
        <taxon>Chelicerata</taxon>
        <taxon>Arachnida</taxon>
        <taxon>Araneae</taxon>
        <taxon>Araneomorphae</taxon>
        <taxon>Entelegynae</taxon>
        <taxon>Araneoidea</taxon>
        <taxon>Araneidae</taxon>
        <taxon>Caerostris</taxon>
    </lineage>
</organism>
<dbReference type="InterPro" id="IPR040467">
    <property type="entry name" value="CCDC66_dom"/>
</dbReference>
<sequence>MVRPSGDESKQLPIAEVKPDSWNHNNPENSPRNDTVTLTKTQFQQILEAIGQSKVLNGSEKIFDCHENSEYSPVKNNSENVHESEVASEEKDMGKRMSRNDRLESLGKTWCWCSQKKTQIVAPITSRANNQLLMVQTSGAMPYTSSVPSGIPSCLPSPNCRVLPNTLDHSTFLPNNYTSVAQPVKPVPPVFKSSIAFGNTDSELVSSDCYKQEQWLRELDYQREEQRRYQEHIQMSQISEPQWINKEDTESISVSVDGSIVPGANDFHRRSYMRGQGFTLDPVSAALAEERRMKAQEYQQAIRLQMEEKQRRQQAERERKKNKKRRQKKRRLEAERARIQAEYEEEQLRIKQKAEMEEKKHQALVSAMQLAQVQAEMEKKSKKIQKLLPMQSENQDLITSPTRKINNQVESLSNNLESQLKMDNNMDTAKAEQSKFTNQQNNQDTSKPSVMESDCESANKKN</sequence>
<dbReference type="PANTHER" id="PTHR22736">
    <property type="entry name" value="COILED-COIL DOMAIN-CONTAINING PROTEIN 66"/>
    <property type="match status" value="1"/>
</dbReference>
<comment type="caution">
    <text evidence="3">The sequence shown here is derived from an EMBL/GenBank/DDBJ whole genome shotgun (WGS) entry which is preliminary data.</text>
</comment>
<evidence type="ECO:0000313" key="4">
    <source>
        <dbReference type="Proteomes" id="UP001054945"/>
    </source>
</evidence>
<dbReference type="AlphaFoldDB" id="A0AAV4T9T6"/>
<dbReference type="GO" id="GO:0060271">
    <property type="term" value="P:cilium assembly"/>
    <property type="evidence" value="ECO:0007669"/>
    <property type="project" value="TreeGrafter"/>
</dbReference>
<keyword evidence="4" id="KW-1185">Reference proteome</keyword>
<evidence type="ECO:0000256" key="1">
    <source>
        <dbReference type="SAM" id="MobiDB-lite"/>
    </source>
</evidence>
<dbReference type="InterPro" id="IPR039183">
    <property type="entry name" value="CCD66"/>
</dbReference>
<feature type="region of interest" description="Disordered" evidence="1">
    <location>
        <begin position="1"/>
        <end position="36"/>
    </location>
</feature>
<feature type="compositionally biased region" description="Basic residues" evidence="1">
    <location>
        <begin position="320"/>
        <end position="331"/>
    </location>
</feature>
<feature type="compositionally biased region" description="Basic and acidic residues" evidence="1">
    <location>
        <begin position="307"/>
        <end position="319"/>
    </location>
</feature>
<feature type="region of interest" description="Disordered" evidence="1">
    <location>
        <begin position="69"/>
        <end position="99"/>
    </location>
</feature>
<evidence type="ECO:0000259" key="2">
    <source>
        <dbReference type="Pfam" id="PF15236"/>
    </source>
</evidence>
<dbReference type="PANTHER" id="PTHR22736:SF2">
    <property type="entry name" value="COILED-COIL DOMAIN-CONTAINING PROTEIN 66"/>
    <property type="match status" value="1"/>
</dbReference>
<protein>
    <submittedName>
        <fullName evidence="3">CCDC66 domain-containing protein</fullName>
    </submittedName>
</protein>
<proteinExistence type="predicted"/>
<dbReference type="GO" id="GO:0005874">
    <property type="term" value="C:microtubule"/>
    <property type="evidence" value="ECO:0007669"/>
    <property type="project" value="TreeGrafter"/>
</dbReference>
<feature type="compositionally biased region" description="Basic and acidic residues" evidence="1">
    <location>
        <begin position="80"/>
        <end position="99"/>
    </location>
</feature>
<feature type="domain" description="CCDC66" evidence="2">
    <location>
        <begin position="248"/>
        <end position="388"/>
    </location>
</feature>
<dbReference type="GO" id="GO:0008017">
    <property type="term" value="F:microtubule binding"/>
    <property type="evidence" value="ECO:0007669"/>
    <property type="project" value="TreeGrafter"/>
</dbReference>
<feature type="compositionally biased region" description="Polar residues" evidence="1">
    <location>
        <begin position="70"/>
        <end position="79"/>
    </location>
</feature>
<feature type="compositionally biased region" description="Polar residues" evidence="1">
    <location>
        <begin position="22"/>
        <end position="36"/>
    </location>
</feature>
<reference evidence="3 4" key="1">
    <citation type="submission" date="2021-06" db="EMBL/GenBank/DDBJ databases">
        <title>Caerostris extrusa draft genome.</title>
        <authorList>
            <person name="Kono N."/>
            <person name="Arakawa K."/>
        </authorList>
    </citation>
    <scope>NUCLEOTIDE SEQUENCE [LARGE SCALE GENOMIC DNA]</scope>
</reference>
<dbReference type="Proteomes" id="UP001054945">
    <property type="component" value="Unassembled WGS sequence"/>
</dbReference>
<feature type="region of interest" description="Disordered" evidence="1">
    <location>
        <begin position="307"/>
        <end position="334"/>
    </location>
</feature>
<name>A0AAV4T9T6_CAEEX</name>
<evidence type="ECO:0000313" key="3">
    <source>
        <dbReference type="EMBL" id="GIY41517.1"/>
    </source>
</evidence>
<dbReference type="EMBL" id="BPLR01010720">
    <property type="protein sequence ID" value="GIY41517.1"/>
    <property type="molecule type" value="Genomic_DNA"/>
</dbReference>